<dbReference type="EMBL" id="CAKLBY020000034">
    <property type="protein sequence ID" value="CAK7907934.1"/>
    <property type="molecule type" value="Genomic_DNA"/>
</dbReference>
<accession>A0AAV1T951</accession>
<name>A0AAV1T951_9STRA</name>
<reference evidence="3" key="1">
    <citation type="submission" date="2024-01" db="EMBL/GenBank/DDBJ databases">
        <authorList>
            <person name="Webb A."/>
        </authorList>
    </citation>
    <scope>NUCLEOTIDE SEQUENCE</scope>
    <source>
        <strain evidence="3">Pm1</strain>
    </source>
</reference>
<feature type="transmembrane region" description="Helical" evidence="1">
    <location>
        <begin position="20"/>
        <end position="42"/>
    </location>
</feature>
<proteinExistence type="predicted"/>
<evidence type="ECO:0000313" key="4">
    <source>
        <dbReference type="Proteomes" id="UP001162060"/>
    </source>
</evidence>
<keyword evidence="1" id="KW-1133">Transmembrane helix</keyword>
<dbReference type="EMBL" id="CAKLBY020000035">
    <property type="protein sequence ID" value="CAK7910491.1"/>
    <property type="molecule type" value="Genomic_DNA"/>
</dbReference>
<keyword evidence="1" id="KW-0812">Transmembrane</keyword>
<protein>
    <submittedName>
        <fullName evidence="3">Uncharacterized protein</fullName>
    </submittedName>
</protein>
<dbReference type="Proteomes" id="UP001162060">
    <property type="component" value="Unassembled WGS sequence"/>
</dbReference>
<evidence type="ECO:0000256" key="1">
    <source>
        <dbReference type="SAM" id="Phobius"/>
    </source>
</evidence>
<comment type="caution">
    <text evidence="3">The sequence shown here is derived from an EMBL/GenBank/DDBJ whole genome shotgun (WGS) entry which is preliminary data.</text>
</comment>
<evidence type="ECO:0000313" key="3">
    <source>
        <dbReference type="EMBL" id="CAK7910491.1"/>
    </source>
</evidence>
<gene>
    <name evidence="2" type="ORF">PM001_LOCUS3632</name>
    <name evidence="3" type="ORF">PM001_LOCUS4159</name>
</gene>
<organism evidence="3 4">
    <name type="scientific">Peronospora matthiolae</name>
    <dbReference type="NCBI Taxonomy" id="2874970"/>
    <lineage>
        <taxon>Eukaryota</taxon>
        <taxon>Sar</taxon>
        <taxon>Stramenopiles</taxon>
        <taxon>Oomycota</taxon>
        <taxon>Peronosporomycetes</taxon>
        <taxon>Peronosporales</taxon>
        <taxon>Peronosporaceae</taxon>
        <taxon>Peronospora</taxon>
    </lineage>
</organism>
<sequence>MGCLPAAKLSHKAGYGELTLLVPLFLVRYVGGASLCAIIVVFEESVVKA</sequence>
<evidence type="ECO:0000313" key="2">
    <source>
        <dbReference type="EMBL" id="CAK7907934.1"/>
    </source>
</evidence>
<keyword evidence="1" id="KW-0472">Membrane</keyword>
<dbReference type="AlphaFoldDB" id="A0AAV1T951"/>